<reference evidence="1 2" key="1">
    <citation type="submission" date="2024-02" db="EMBL/GenBank/DDBJ databases">
        <title>Bacteria isolated from the canopy kelp, Nereocystis luetkeana.</title>
        <authorList>
            <person name="Pfister C.A."/>
            <person name="Younker I.T."/>
            <person name="Light S.H."/>
        </authorList>
    </citation>
    <scope>NUCLEOTIDE SEQUENCE [LARGE SCALE GENOMIC DNA]</scope>
    <source>
        <strain evidence="1 2">TI.1.03</strain>
    </source>
</reference>
<evidence type="ECO:0008006" key="3">
    <source>
        <dbReference type="Google" id="ProtNLM"/>
    </source>
</evidence>
<name>A0ABU9GZ49_9GAMM</name>
<dbReference type="EMBL" id="JBAKAW010000006">
    <property type="protein sequence ID" value="MEL0654886.1"/>
    <property type="molecule type" value="Genomic_DNA"/>
</dbReference>
<gene>
    <name evidence="1" type="ORF">V6257_07595</name>
</gene>
<sequence>MNKVKGIALIQVLLITALLTVFALFLNQGAQRHVHIATLAKQRAEAEVLMHSTKSDLFYALLTEPLQYSSQKEIAQSEMTAVKEIKDKWNFHNQLFKISNYVSAKIQDQASLVNINFMPTLRIQKLLTTNGVSPKRAKQIIDTLLDWLDTDNIARDFGRDSFLANDIRNGKIADITEIEKAISLTEDEKKLLYGNLSVFSRGDLNIISASKELIASMSSIEKAQYVTKLRSEGKLTVTSFKEFTGIISEDELRYIPSRRLAVEIHVNYDDISLSKKFVVKFSPYAQDPIPPYDLLLERN</sequence>
<keyword evidence="2" id="KW-1185">Reference proteome</keyword>
<proteinExistence type="predicted"/>
<dbReference type="Proteomes" id="UP001371391">
    <property type="component" value="Unassembled WGS sequence"/>
</dbReference>
<dbReference type="InterPro" id="IPR038072">
    <property type="entry name" value="GspK_central_sf"/>
</dbReference>
<accession>A0ABU9GZ49</accession>
<dbReference type="PANTHER" id="PTHR38831">
    <property type="entry name" value="TYPE II SECRETION SYSTEM PROTEIN K"/>
    <property type="match status" value="1"/>
</dbReference>
<evidence type="ECO:0000313" key="1">
    <source>
        <dbReference type="EMBL" id="MEL0654886.1"/>
    </source>
</evidence>
<organism evidence="1 2">
    <name type="scientific">Pseudoalteromonas issachenkonii</name>
    <dbReference type="NCBI Taxonomy" id="152297"/>
    <lineage>
        <taxon>Bacteria</taxon>
        <taxon>Pseudomonadati</taxon>
        <taxon>Pseudomonadota</taxon>
        <taxon>Gammaproteobacteria</taxon>
        <taxon>Alteromonadales</taxon>
        <taxon>Pseudoalteromonadaceae</taxon>
        <taxon>Pseudoalteromonas</taxon>
    </lineage>
</organism>
<evidence type="ECO:0000313" key="2">
    <source>
        <dbReference type="Proteomes" id="UP001371391"/>
    </source>
</evidence>
<dbReference type="Gene3D" id="1.10.40.60">
    <property type="entry name" value="EpsJ-like"/>
    <property type="match status" value="1"/>
</dbReference>
<comment type="caution">
    <text evidence="1">The sequence shown here is derived from an EMBL/GenBank/DDBJ whole genome shotgun (WGS) entry which is preliminary data.</text>
</comment>
<dbReference type="RefSeq" id="WP_341602198.1">
    <property type="nucleotide sequence ID" value="NZ_JBAKAW010000006.1"/>
</dbReference>
<dbReference type="SUPFAM" id="SSF158544">
    <property type="entry name" value="GspK insert domain-like"/>
    <property type="match status" value="1"/>
</dbReference>
<dbReference type="PANTHER" id="PTHR38831:SF1">
    <property type="entry name" value="TYPE II SECRETION SYSTEM PROTEIN K-RELATED"/>
    <property type="match status" value="1"/>
</dbReference>
<dbReference type="InterPro" id="IPR005628">
    <property type="entry name" value="GspK"/>
</dbReference>
<protein>
    <recommendedName>
        <fullName evidence="3">General secretion pathway protein K</fullName>
    </recommendedName>
</protein>